<dbReference type="Pfam" id="PF00248">
    <property type="entry name" value="Aldo_ket_red"/>
    <property type="match status" value="1"/>
</dbReference>
<dbReference type="EMBL" id="WKMX01000010">
    <property type="protein sequence ID" value="MRZ06870.1"/>
    <property type="molecule type" value="Genomic_DNA"/>
</dbReference>
<organism evidence="3 6">
    <name type="scientific">Parabacteroides distasonis</name>
    <dbReference type="NCBI Taxonomy" id="823"/>
    <lineage>
        <taxon>Bacteria</taxon>
        <taxon>Pseudomonadati</taxon>
        <taxon>Bacteroidota</taxon>
        <taxon>Bacteroidia</taxon>
        <taxon>Bacteroidales</taxon>
        <taxon>Tannerellaceae</taxon>
        <taxon>Parabacteroides</taxon>
    </lineage>
</organism>
<evidence type="ECO:0000313" key="7">
    <source>
        <dbReference type="Proteomes" id="UP000450599"/>
    </source>
</evidence>
<feature type="domain" description="NADP-dependent oxidoreductase" evidence="2">
    <location>
        <begin position="16"/>
        <end position="319"/>
    </location>
</feature>
<dbReference type="Proteomes" id="UP000095332">
    <property type="component" value="Unassembled WGS sequence"/>
</dbReference>
<proteinExistence type="predicted"/>
<evidence type="ECO:0000313" key="6">
    <source>
        <dbReference type="Proteomes" id="UP000095332"/>
    </source>
</evidence>
<dbReference type="InterPro" id="IPR050523">
    <property type="entry name" value="AKR_Detox_Biosynth"/>
</dbReference>
<keyword evidence="1" id="KW-0560">Oxidoreductase</keyword>
<dbReference type="AlphaFoldDB" id="A0A174VW05"/>
<dbReference type="PRINTS" id="PR00069">
    <property type="entry name" value="ALDKETRDTASE"/>
</dbReference>
<dbReference type="EMBL" id="WKMW01000011">
    <property type="protein sequence ID" value="MRY84961.1"/>
    <property type="molecule type" value="Genomic_DNA"/>
</dbReference>
<dbReference type="Proteomes" id="UP000450599">
    <property type="component" value="Unassembled WGS sequence"/>
</dbReference>
<protein>
    <submittedName>
        <fullName evidence="4">Aldo/keto reductase</fullName>
    </submittedName>
    <submittedName>
        <fullName evidence="3">L-glyceraldehyde 3-phosphate reductase</fullName>
    </submittedName>
</protein>
<sequence>MEYRQLGGSGLYVPALCLGTATFGGTNGFEGWGHTEVEEATRMVNLCLDAGVNLFDTADVYSNGLSEEILGKAIHGLRNRLLISTKATFNLSPESRNAIGSSRFHLIQACEASLRRLNTDHIDIYHMHGFDANTPVEETLRALDDLVTSGKVRYIACSNFSGWHLMKSLSVSERYGWSRYVAQQVYYSLLNREFEWELMPLGIDQKVGAIIWSPLSAGRLGGKYRRNNPIPTDGRVARGGSPIPDEATSYERLYDIVEVLEQVAEETGHSVAQCALNWLLQRPTVSSLIIGARTKEQLRQNLEAVGWNLSPEQVKRLDMASQTTPIYPYWHQAQFPELNSQLRF</sequence>
<dbReference type="PANTHER" id="PTHR43364">
    <property type="entry name" value="NADH-SPECIFIC METHYLGLYOXAL REDUCTASE-RELATED"/>
    <property type="match status" value="1"/>
</dbReference>
<dbReference type="FunFam" id="3.20.20.100:FF:000004">
    <property type="entry name" value="Oxidoreductase, aldo/keto reductase"/>
    <property type="match status" value="1"/>
</dbReference>
<evidence type="ECO:0000313" key="8">
    <source>
        <dbReference type="Proteomes" id="UP000471216"/>
    </source>
</evidence>
<dbReference type="CDD" id="cd19091">
    <property type="entry name" value="AKR_PsAKR"/>
    <property type="match status" value="1"/>
</dbReference>
<accession>A0A174VW05</accession>
<reference evidence="7 8" key="2">
    <citation type="journal article" date="2019" name="Nat. Med.">
        <title>A library of human gut bacterial isolates paired with longitudinal multiomics data enables mechanistic microbiome research.</title>
        <authorList>
            <person name="Poyet M."/>
            <person name="Groussin M."/>
            <person name="Gibbons S.M."/>
            <person name="Avila-Pacheco J."/>
            <person name="Jiang X."/>
            <person name="Kearney S.M."/>
            <person name="Perrotta A.R."/>
            <person name="Berdy B."/>
            <person name="Zhao S."/>
            <person name="Lieberman T.D."/>
            <person name="Swanson P.K."/>
            <person name="Smith M."/>
            <person name="Roesemann S."/>
            <person name="Alexander J.E."/>
            <person name="Rich S.A."/>
            <person name="Livny J."/>
            <person name="Vlamakis H."/>
            <person name="Clish C."/>
            <person name="Bullock K."/>
            <person name="Deik A."/>
            <person name="Scott J."/>
            <person name="Pierce K.A."/>
            <person name="Xavier R.J."/>
            <person name="Alm E.J."/>
        </authorList>
    </citation>
    <scope>NUCLEOTIDE SEQUENCE [LARGE SCALE GENOMIC DNA]</scope>
    <source>
        <strain evidence="5 8">BIOML-A10</strain>
        <strain evidence="4 7">BIOML-A11</strain>
    </source>
</reference>
<reference evidence="3 6" key="1">
    <citation type="submission" date="2015-09" db="EMBL/GenBank/DDBJ databases">
        <authorList>
            <consortium name="Pathogen Informatics"/>
        </authorList>
    </citation>
    <scope>NUCLEOTIDE SEQUENCE [LARGE SCALE GENOMIC DNA]</scope>
    <source>
        <strain evidence="3 6">2789STDY5834948</strain>
    </source>
</reference>
<gene>
    <name evidence="3" type="primary">yghZ_2</name>
    <name evidence="3" type="ORF">ERS852560_02572</name>
    <name evidence="5" type="ORF">GKD54_11660</name>
    <name evidence="4" type="ORF">GKD58_11970</name>
</gene>
<name>A0A174VW05_PARDI</name>
<dbReference type="GO" id="GO:0005829">
    <property type="term" value="C:cytosol"/>
    <property type="evidence" value="ECO:0007669"/>
    <property type="project" value="TreeGrafter"/>
</dbReference>
<dbReference type="GO" id="GO:0016491">
    <property type="term" value="F:oxidoreductase activity"/>
    <property type="evidence" value="ECO:0007669"/>
    <property type="project" value="UniProtKB-KW"/>
</dbReference>
<dbReference type="InterPro" id="IPR023210">
    <property type="entry name" value="NADP_OxRdtase_dom"/>
</dbReference>
<dbReference type="InterPro" id="IPR036812">
    <property type="entry name" value="NAD(P)_OxRdtase_dom_sf"/>
</dbReference>
<evidence type="ECO:0000313" key="5">
    <source>
        <dbReference type="EMBL" id="MRZ06870.1"/>
    </source>
</evidence>
<evidence type="ECO:0000259" key="2">
    <source>
        <dbReference type="Pfam" id="PF00248"/>
    </source>
</evidence>
<dbReference type="InterPro" id="IPR020471">
    <property type="entry name" value="AKR"/>
</dbReference>
<evidence type="ECO:0000313" key="4">
    <source>
        <dbReference type="EMBL" id="MRY84961.1"/>
    </source>
</evidence>
<dbReference type="SUPFAM" id="SSF51430">
    <property type="entry name" value="NAD(P)-linked oxidoreductase"/>
    <property type="match status" value="1"/>
</dbReference>
<dbReference type="Proteomes" id="UP000471216">
    <property type="component" value="Unassembled WGS sequence"/>
</dbReference>
<dbReference type="RefSeq" id="WP_057328815.1">
    <property type="nucleotide sequence ID" value="NZ_CZBM01000010.1"/>
</dbReference>
<dbReference type="Gene3D" id="3.20.20.100">
    <property type="entry name" value="NADP-dependent oxidoreductase domain"/>
    <property type="match status" value="1"/>
</dbReference>
<evidence type="ECO:0000313" key="3">
    <source>
        <dbReference type="EMBL" id="CUQ38862.1"/>
    </source>
</evidence>
<dbReference type="EMBL" id="CZBM01000010">
    <property type="protein sequence ID" value="CUQ38862.1"/>
    <property type="molecule type" value="Genomic_DNA"/>
</dbReference>
<dbReference type="PANTHER" id="PTHR43364:SF18">
    <property type="entry name" value="OXIDOREDUCTASE"/>
    <property type="match status" value="1"/>
</dbReference>
<evidence type="ECO:0000256" key="1">
    <source>
        <dbReference type="ARBA" id="ARBA00023002"/>
    </source>
</evidence>